<dbReference type="AlphaFoldDB" id="X1SUU3"/>
<organism evidence="2">
    <name type="scientific">marine sediment metagenome</name>
    <dbReference type="NCBI Taxonomy" id="412755"/>
    <lineage>
        <taxon>unclassified sequences</taxon>
        <taxon>metagenomes</taxon>
        <taxon>ecological metagenomes</taxon>
    </lineage>
</organism>
<dbReference type="InterPro" id="IPR025877">
    <property type="entry name" value="MobA-like_NTP_Trfase"/>
</dbReference>
<dbReference type="GO" id="GO:0016779">
    <property type="term" value="F:nucleotidyltransferase activity"/>
    <property type="evidence" value="ECO:0007669"/>
    <property type="project" value="UniProtKB-ARBA"/>
</dbReference>
<dbReference type="Pfam" id="PF12804">
    <property type="entry name" value="NTP_transf_3"/>
    <property type="match status" value="1"/>
</dbReference>
<sequence>GMLMIGSAGPNVGKTELACAVIKKFSRNRDIVGIKITTIQAKDGQCPRGGQGCGVCASLEGDFSVTQETDSDSEKDTSRLLAAGAADVFWLRVLQTQIQEGITALLDVIGPDAVIVCESNSLRQVVEPGLFLMVKSGNSKTWKSSAKQVRKFADRIVVSDGSGFDFDIDRLKLADGKWSLPVATSEPDKHLGPLAEATAIIMAGGDSHRMGIDKSMLPIKTAHKTNPRPIVEVICEQLRGSFDQILISANEVEKLAFLGFET</sequence>
<feature type="domain" description="MobA-like NTP transferase" evidence="1">
    <location>
        <begin position="199"/>
        <end position="255"/>
    </location>
</feature>
<gene>
    <name evidence="2" type="ORF">S12H4_40903</name>
</gene>
<dbReference type="EMBL" id="BARW01024870">
    <property type="protein sequence ID" value="GAI96847.1"/>
    <property type="molecule type" value="Genomic_DNA"/>
</dbReference>
<name>X1SUU3_9ZZZZ</name>
<protein>
    <recommendedName>
        <fullName evidence="1">MobA-like NTP transferase domain-containing protein</fullName>
    </recommendedName>
</protein>
<dbReference type="InterPro" id="IPR029044">
    <property type="entry name" value="Nucleotide-diphossugar_trans"/>
</dbReference>
<feature type="non-terminal residue" evidence="2">
    <location>
        <position position="1"/>
    </location>
</feature>
<proteinExistence type="predicted"/>
<accession>X1SUU3</accession>
<dbReference type="Gene3D" id="3.40.50.300">
    <property type="entry name" value="P-loop containing nucleotide triphosphate hydrolases"/>
    <property type="match status" value="1"/>
</dbReference>
<dbReference type="InterPro" id="IPR027417">
    <property type="entry name" value="P-loop_NTPase"/>
</dbReference>
<reference evidence="2" key="1">
    <citation type="journal article" date="2014" name="Front. Microbiol.">
        <title>High frequency of phylogenetically diverse reductive dehalogenase-homologous genes in deep subseafloor sedimentary metagenomes.</title>
        <authorList>
            <person name="Kawai M."/>
            <person name="Futagami T."/>
            <person name="Toyoda A."/>
            <person name="Takaki Y."/>
            <person name="Nishi S."/>
            <person name="Hori S."/>
            <person name="Arai W."/>
            <person name="Tsubouchi T."/>
            <person name="Morono Y."/>
            <person name="Uchiyama I."/>
            <person name="Ito T."/>
            <person name="Fujiyama A."/>
            <person name="Inagaki F."/>
            <person name="Takami H."/>
        </authorList>
    </citation>
    <scope>NUCLEOTIDE SEQUENCE</scope>
    <source>
        <strain evidence="2">Expedition CK06-06</strain>
    </source>
</reference>
<evidence type="ECO:0000313" key="2">
    <source>
        <dbReference type="EMBL" id="GAI96847.1"/>
    </source>
</evidence>
<dbReference type="Gene3D" id="3.90.550.10">
    <property type="entry name" value="Spore Coat Polysaccharide Biosynthesis Protein SpsA, Chain A"/>
    <property type="match status" value="1"/>
</dbReference>
<feature type="non-terminal residue" evidence="2">
    <location>
        <position position="262"/>
    </location>
</feature>
<evidence type="ECO:0000259" key="1">
    <source>
        <dbReference type="Pfam" id="PF12804"/>
    </source>
</evidence>
<dbReference type="SUPFAM" id="SSF53448">
    <property type="entry name" value="Nucleotide-diphospho-sugar transferases"/>
    <property type="match status" value="1"/>
</dbReference>
<comment type="caution">
    <text evidence="2">The sequence shown here is derived from an EMBL/GenBank/DDBJ whole genome shotgun (WGS) entry which is preliminary data.</text>
</comment>